<keyword evidence="1" id="KW-0805">Transcription regulation</keyword>
<evidence type="ECO:0000313" key="8">
    <source>
        <dbReference type="Proteomes" id="UP001465755"/>
    </source>
</evidence>
<dbReference type="Proteomes" id="UP001465755">
    <property type="component" value="Unassembled WGS sequence"/>
</dbReference>
<feature type="region of interest" description="Disordered" evidence="5">
    <location>
        <begin position="182"/>
        <end position="228"/>
    </location>
</feature>
<dbReference type="EMBL" id="JALJOQ010000026">
    <property type="protein sequence ID" value="KAK9808137.1"/>
    <property type="molecule type" value="Genomic_DNA"/>
</dbReference>
<dbReference type="InterPro" id="IPR003035">
    <property type="entry name" value="RWP-RK_dom"/>
</dbReference>
<feature type="domain" description="RWP-RK" evidence="6">
    <location>
        <begin position="115"/>
        <end position="197"/>
    </location>
</feature>
<evidence type="ECO:0000256" key="3">
    <source>
        <dbReference type="ARBA" id="ARBA00023163"/>
    </source>
</evidence>
<reference evidence="7 8" key="1">
    <citation type="journal article" date="2024" name="Nat. Commun.">
        <title>Phylogenomics reveals the evolutionary origins of lichenization in chlorophyte algae.</title>
        <authorList>
            <person name="Puginier C."/>
            <person name="Libourel C."/>
            <person name="Otte J."/>
            <person name="Skaloud P."/>
            <person name="Haon M."/>
            <person name="Grisel S."/>
            <person name="Petersen M."/>
            <person name="Berrin J.G."/>
            <person name="Delaux P.M."/>
            <person name="Dal Grande F."/>
            <person name="Keller J."/>
        </authorList>
    </citation>
    <scope>NUCLEOTIDE SEQUENCE [LARGE SCALE GENOMIC DNA]</scope>
    <source>
        <strain evidence="7 8">SAG 2036</strain>
    </source>
</reference>
<keyword evidence="4" id="KW-0539">Nucleus</keyword>
<comment type="caution">
    <text evidence="7">The sequence shown here is derived from an EMBL/GenBank/DDBJ whole genome shotgun (WGS) entry which is preliminary data.</text>
</comment>
<evidence type="ECO:0000259" key="6">
    <source>
        <dbReference type="PROSITE" id="PS51519"/>
    </source>
</evidence>
<keyword evidence="8" id="KW-1185">Reference proteome</keyword>
<feature type="compositionally biased region" description="Pro residues" evidence="5">
    <location>
        <begin position="213"/>
        <end position="228"/>
    </location>
</feature>
<evidence type="ECO:0000256" key="2">
    <source>
        <dbReference type="ARBA" id="ARBA00023125"/>
    </source>
</evidence>
<name>A0AAW1PJG3_9CHLO</name>
<keyword evidence="3" id="KW-0804">Transcription</keyword>
<evidence type="ECO:0000256" key="4">
    <source>
        <dbReference type="ARBA" id="ARBA00023242"/>
    </source>
</evidence>
<evidence type="ECO:0000256" key="5">
    <source>
        <dbReference type="SAM" id="MobiDB-lite"/>
    </source>
</evidence>
<protein>
    <recommendedName>
        <fullName evidence="6">RWP-RK domain-containing protein</fullName>
    </recommendedName>
</protein>
<dbReference type="GO" id="GO:0003677">
    <property type="term" value="F:DNA binding"/>
    <property type="evidence" value="ECO:0007669"/>
    <property type="project" value="UniProtKB-KW"/>
</dbReference>
<accession>A0AAW1PJG3</accession>
<evidence type="ECO:0000313" key="7">
    <source>
        <dbReference type="EMBL" id="KAK9808137.1"/>
    </source>
</evidence>
<dbReference type="AlphaFoldDB" id="A0AAW1PJG3"/>
<dbReference type="PROSITE" id="PS51519">
    <property type="entry name" value="RWP_RK"/>
    <property type="match status" value="1"/>
</dbReference>
<sequence>MTAKCYYEHGGSTSGLLLAHFADEFAYQEFQRVANQQKGCLSCSAAHSPVGWLIGIAEYANEHCAARAREALETVCLQGLPGQCLGPACLDGEDTTDHCNGMELQQRSGSNGSNSSSATVMHGSARIKDITFEQVAQHFQYGLSHAASLLGISTSSLKRLCRQHGIKEWPCRKLRHQAFVEQRHKRTASPMPCSPSKRSTAPPLRPIRSCPTTPMPSPSPSPCPSPVPSSPFGAAFGASAADTAPPSPSSRQAPLAAGLYTLASAPTLGSAPPQLSAQDFSFARRHTVAPDFNTNSPPSFAAGSPPGFTNMGPPAAVPMPGHQASINLSASQFSAPQAFDLPLCRQLSMRMDSLGLAATGGPLNLDMLRLPSTDMSPVSLERFPSFLLAKDLGVMPPAPSLSSSDAQLQCILSSVVAQQNSQAGQDSGMSGNHGQQGFMATTASTPFSASAFTPWDRDAEECMQSANSPMLHQMS</sequence>
<organism evidence="7 8">
    <name type="scientific">Symbiochloris irregularis</name>
    <dbReference type="NCBI Taxonomy" id="706552"/>
    <lineage>
        <taxon>Eukaryota</taxon>
        <taxon>Viridiplantae</taxon>
        <taxon>Chlorophyta</taxon>
        <taxon>core chlorophytes</taxon>
        <taxon>Trebouxiophyceae</taxon>
        <taxon>Trebouxiales</taxon>
        <taxon>Trebouxiaceae</taxon>
        <taxon>Symbiochloris</taxon>
    </lineage>
</organism>
<gene>
    <name evidence="7" type="ORF">WJX73_000734</name>
</gene>
<evidence type="ECO:0000256" key="1">
    <source>
        <dbReference type="ARBA" id="ARBA00023015"/>
    </source>
</evidence>
<dbReference type="Pfam" id="PF02042">
    <property type="entry name" value="RWP-RK"/>
    <property type="match status" value="1"/>
</dbReference>
<keyword evidence="2" id="KW-0238">DNA-binding</keyword>
<proteinExistence type="predicted"/>